<sequence>MSFSTASAGTAAPAKAPVADVFDWKENTISPVTNPIYFEDPVIRSEIRPIFIYHNFDNQFVTGRGSARVGAIQFRYAITDRLAFIATEDGYMNINGTGVKGNGWLDLAAGFKYALVNDVQNQFILTPGFTFQLPTGDNKVFNGRGSGQINPFVSFAKGFGNLHFTGNVGVLIPLLRQEQNTMAHYSAMVDYHVSNWFIPFATANFWTSLNSASNIPGLRTNGYDVINFGSGNATGVTQGMLGIGFRSNIQKNLSLGFAYEMAVVKPYGLSNTRFTMDMCIRF</sequence>
<reference evidence="1 2" key="1">
    <citation type="submission" date="2020-08" db="EMBL/GenBank/DDBJ databases">
        <title>Genomic Encyclopedia of Type Strains, Phase IV (KMG-IV): sequencing the most valuable type-strain genomes for metagenomic binning, comparative biology and taxonomic classification.</title>
        <authorList>
            <person name="Goeker M."/>
        </authorList>
    </citation>
    <scope>NUCLEOTIDE SEQUENCE [LARGE SCALE GENOMIC DNA]</scope>
    <source>
        <strain evidence="1 2">DSM 12252</strain>
    </source>
</reference>
<organism evidence="1 2">
    <name type="scientific">Prosthecobacter vanneervenii</name>
    <dbReference type="NCBI Taxonomy" id="48466"/>
    <lineage>
        <taxon>Bacteria</taxon>
        <taxon>Pseudomonadati</taxon>
        <taxon>Verrucomicrobiota</taxon>
        <taxon>Verrucomicrobiia</taxon>
        <taxon>Verrucomicrobiales</taxon>
        <taxon>Verrucomicrobiaceae</taxon>
        <taxon>Prosthecobacter</taxon>
    </lineage>
</organism>
<dbReference type="SUPFAM" id="SSF56925">
    <property type="entry name" value="OMPA-like"/>
    <property type="match status" value="1"/>
</dbReference>
<comment type="caution">
    <text evidence="1">The sequence shown here is derived from an EMBL/GenBank/DDBJ whole genome shotgun (WGS) entry which is preliminary data.</text>
</comment>
<protein>
    <recommendedName>
        <fullName evidence="3">MetA-pathway of phenol degradation</fullName>
    </recommendedName>
</protein>
<keyword evidence="2" id="KW-1185">Reference proteome</keyword>
<dbReference type="InterPro" id="IPR011250">
    <property type="entry name" value="OMP/PagP_B-barrel"/>
</dbReference>
<evidence type="ECO:0000313" key="1">
    <source>
        <dbReference type="EMBL" id="MBB5032615.1"/>
    </source>
</evidence>
<dbReference type="EMBL" id="JACHIG010000004">
    <property type="protein sequence ID" value="MBB5032615.1"/>
    <property type="molecule type" value="Genomic_DNA"/>
</dbReference>
<dbReference type="Proteomes" id="UP000590740">
    <property type="component" value="Unassembled WGS sequence"/>
</dbReference>
<evidence type="ECO:0000313" key="2">
    <source>
        <dbReference type="Proteomes" id="UP000590740"/>
    </source>
</evidence>
<proteinExistence type="predicted"/>
<name>A0A7W8DK24_9BACT</name>
<accession>A0A7W8DK24</accession>
<dbReference type="RefSeq" id="WP_221306123.1">
    <property type="nucleotide sequence ID" value="NZ_JACHIG010000004.1"/>
</dbReference>
<gene>
    <name evidence="1" type="ORF">HNQ65_002197</name>
</gene>
<dbReference type="AlphaFoldDB" id="A0A7W8DK24"/>
<evidence type="ECO:0008006" key="3">
    <source>
        <dbReference type="Google" id="ProtNLM"/>
    </source>
</evidence>